<sequence>MNTNRLGKSDLYVSDLTLGCMSLGTDATKAKEIIDEALDAGINHLDTADLYDFGMNEEVVGEAIKNKRKDIILTTKVGNHFDRAKKDWHWDPSKAHIKDGLKDSLRRLQTDYIDFYMLHGGTTDDPINETISAFDELKQEGVIRAYGISSIRPNVIREYVKRSSIDGVMMQYNMLDRRPEEEILDLLEQHTISVLARGPLAKGMLTEKGNQQIEKKAQDGFLDYSQRELTDIYQKISKTVGDSSLSSVALNYILHHPAVASAVFGASSVAQVNDNVAYRTSQLMTDDMYASLQAITKPIKYDKHR</sequence>
<dbReference type="GO" id="GO:0016491">
    <property type="term" value="F:oxidoreductase activity"/>
    <property type="evidence" value="ECO:0007669"/>
    <property type="project" value="InterPro"/>
</dbReference>
<organism evidence="2 3">
    <name type="scientific">Virgibacillus necropolis</name>
    <dbReference type="NCBI Taxonomy" id="163877"/>
    <lineage>
        <taxon>Bacteria</taxon>
        <taxon>Bacillati</taxon>
        <taxon>Bacillota</taxon>
        <taxon>Bacilli</taxon>
        <taxon>Bacillales</taxon>
        <taxon>Bacillaceae</taxon>
        <taxon>Virgibacillus</taxon>
    </lineage>
</organism>
<dbReference type="KEGG" id="vne:CFK40_10730"/>
<gene>
    <name evidence="2" type="ORF">CFK40_10730</name>
</gene>
<dbReference type="Gene3D" id="3.20.20.100">
    <property type="entry name" value="NADP-dependent oxidoreductase domain"/>
    <property type="match status" value="1"/>
</dbReference>
<dbReference type="Proteomes" id="UP000204391">
    <property type="component" value="Chromosome"/>
</dbReference>
<protein>
    <submittedName>
        <fullName evidence="2">Oxidoreductase</fullName>
    </submittedName>
</protein>
<keyword evidence="3" id="KW-1185">Reference proteome</keyword>
<dbReference type="InterPro" id="IPR053135">
    <property type="entry name" value="AKR2_Oxidoreductase"/>
</dbReference>
<dbReference type="EMBL" id="CP022437">
    <property type="protein sequence ID" value="ASN05450.1"/>
    <property type="molecule type" value="Genomic_DNA"/>
</dbReference>
<name>A0A221MCW3_9BACI</name>
<proteinExistence type="predicted"/>
<dbReference type="OrthoDB" id="9773828at2"/>
<evidence type="ECO:0000259" key="1">
    <source>
        <dbReference type="Pfam" id="PF00248"/>
    </source>
</evidence>
<dbReference type="AlphaFoldDB" id="A0A221MCW3"/>
<reference evidence="2 3" key="1">
    <citation type="journal article" date="2003" name="Int. J. Syst. Evol. Microbiol.">
        <title>Virgibacillus carmonensis sp. nov., Virgibacillus necropolis sp. nov. and Virgibacillus picturae sp. nov., three novel species isolated from deteriorated mural paintings, transfer of the species of the genus salibacillus to Virgibacillus, as Virgibacillus marismortui comb. nov. and Virgibacillus salexigens comb. nov., and emended description of the genus Virgibacillus.</title>
        <authorList>
            <person name="Heyrman J."/>
            <person name="Logan N.A."/>
            <person name="Busse H.J."/>
            <person name="Balcaen A."/>
            <person name="Lebbe L."/>
            <person name="Rodriguez-Diaz M."/>
            <person name="Swings J."/>
            <person name="De Vos P."/>
        </authorList>
    </citation>
    <scope>NUCLEOTIDE SEQUENCE [LARGE SCALE GENOMIC DNA]</scope>
    <source>
        <strain evidence="2 3">LMG 19488</strain>
    </source>
</reference>
<dbReference type="PRINTS" id="PR00069">
    <property type="entry name" value="ALDKETRDTASE"/>
</dbReference>
<dbReference type="InterPro" id="IPR020471">
    <property type="entry name" value="AKR"/>
</dbReference>
<feature type="domain" description="NADP-dependent oxidoreductase" evidence="1">
    <location>
        <begin position="16"/>
        <end position="295"/>
    </location>
</feature>
<dbReference type="Pfam" id="PF00248">
    <property type="entry name" value="Aldo_ket_red"/>
    <property type="match status" value="1"/>
</dbReference>
<dbReference type="InterPro" id="IPR036812">
    <property type="entry name" value="NAD(P)_OxRdtase_dom_sf"/>
</dbReference>
<dbReference type="RefSeq" id="WP_089532300.1">
    <property type="nucleotide sequence ID" value="NZ_CP022437.1"/>
</dbReference>
<evidence type="ECO:0000313" key="3">
    <source>
        <dbReference type="Proteomes" id="UP000204391"/>
    </source>
</evidence>
<dbReference type="SUPFAM" id="SSF51430">
    <property type="entry name" value="NAD(P)-linked oxidoreductase"/>
    <property type="match status" value="1"/>
</dbReference>
<dbReference type="PANTHER" id="PTHR43312:SF1">
    <property type="entry name" value="NADP-DEPENDENT OXIDOREDUCTASE DOMAIN-CONTAINING PROTEIN"/>
    <property type="match status" value="1"/>
</dbReference>
<accession>A0A221MCW3</accession>
<dbReference type="PANTHER" id="PTHR43312">
    <property type="entry name" value="D-THREO-ALDOSE 1-DEHYDROGENASE"/>
    <property type="match status" value="1"/>
</dbReference>
<dbReference type="CDD" id="cd19086">
    <property type="entry name" value="AKR_AKR11C1"/>
    <property type="match status" value="1"/>
</dbReference>
<dbReference type="InterPro" id="IPR023210">
    <property type="entry name" value="NADP_OxRdtase_dom"/>
</dbReference>
<evidence type="ECO:0000313" key="2">
    <source>
        <dbReference type="EMBL" id="ASN05450.1"/>
    </source>
</evidence>